<reference evidence="2" key="1">
    <citation type="submission" date="2021-06" db="EMBL/GenBank/DDBJ databases">
        <authorList>
            <person name="Huq M.A."/>
        </authorList>
    </citation>
    <scope>NUCLEOTIDE SEQUENCE</scope>
    <source>
        <strain evidence="2">MAH-26</strain>
    </source>
</reference>
<organism evidence="2 3">
    <name type="scientific">Pinibacter aurantiacus</name>
    <dbReference type="NCBI Taxonomy" id="2851599"/>
    <lineage>
        <taxon>Bacteria</taxon>
        <taxon>Pseudomonadati</taxon>
        <taxon>Bacteroidota</taxon>
        <taxon>Chitinophagia</taxon>
        <taxon>Chitinophagales</taxon>
        <taxon>Chitinophagaceae</taxon>
        <taxon>Pinibacter</taxon>
    </lineage>
</organism>
<protein>
    <recommendedName>
        <fullName evidence="4">Porin family protein</fullName>
    </recommendedName>
</protein>
<proteinExistence type="predicted"/>
<accession>A0A9E2SF71</accession>
<evidence type="ECO:0000313" key="2">
    <source>
        <dbReference type="EMBL" id="MBV4359735.1"/>
    </source>
</evidence>
<feature type="chain" id="PRO_5038986030" description="Porin family protein" evidence="1">
    <location>
        <begin position="21"/>
        <end position="189"/>
    </location>
</feature>
<evidence type="ECO:0000313" key="3">
    <source>
        <dbReference type="Proteomes" id="UP000812270"/>
    </source>
</evidence>
<dbReference type="RefSeq" id="WP_217793999.1">
    <property type="nucleotide sequence ID" value="NZ_JAHSPG010000016.1"/>
</dbReference>
<evidence type="ECO:0000256" key="1">
    <source>
        <dbReference type="SAM" id="SignalP"/>
    </source>
</evidence>
<keyword evidence="1" id="KW-0732">Signal</keyword>
<feature type="signal peptide" evidence="1">
    <location>
        <begin position="1"/>
        <end position="20"/>
    </location>
</feature>
<dbReference type="Proteomes" id="UP000812270">
    <property type="component" value="Unassembled WGS sequence"/>
</dbReference>
<comment type="caution">
    <text evidence="2">The sequence shown here is derived from an EMBL/GenBank/DDBJ whole genome shotgun (WGS) entry which is preliminary data.</text>
</comment>
<dbReference type="AlphaFoldDB" id="A0A9E2SF71"/>
<keyword evidence="3" id="KW-1185">Reference proteome</keyword>
<name>A0A9E2SF71_9BACT</name>
<dbReference type="EMBL" id="JAHSPG010000016">
    <property type="protein sequence ID" value="MBV4359735.1"/>
    <property type="molecule type" value="Genomic_DNA"/>
</dbReference>
<evidence type="ECO:0008006" key="4">
    <source>
        <dbReference type="Google" id="ProtNLM"/>
    </source>
</evidence>
<sequence>MKKMLLAAFILVGAVISAKAQQGSVLVFGNVGLNTSKTPTNAGDGSTYKSTDFSIAPGVGYQFDKNWTVGAELGFSTQKAGDAKAANTFKAGPFVRYTHPISNIFAIWGQLGTGYQGEKQGDYKASGVYAYITPAVAVNVKNGFALSFGIGAITFDNMKPKGGDATTSFGLTFGQSFNVGISKNFGGKK</sequence>
<gene>
    <name evidence="2" type="ORF">KTO63_21375</name>
</gene>